<protein>
    <recommendedName>
        <fullName evidence="10">Probable glutamyl endopeptidase, chloroplastic</fullName>
    </recommendedName>
</protein>
<evidence type="ECO:0000256" key="4">
    <source>
        <dbReference type="ARBA" id="ARBA00022670"/>
    </source>
</evidence>
<dbReference type="PANTHER" id="PTHR42776">
    <property type="entry name" value="SERINE PEPTIDASE S9 FAMILY MEMBER"/>
    <property type="match status" value="1"/>
</dbReference>
<evidence type="ECO:0000256" key="7">
    <source>
        <dbReference type="ARBA" id="ARBA00022946"/>
    </source>
</evidence>
<dbReference type="GO" id="GO:0004252">
    <property type="term" value="F:serine-type endopeptidase activity"/>
    <property type="evidence" value="ECO:0007669"/>
    <property type="project" value="TreeGrafter"/>
</dbReference>
<keyword evidence="2" id="KW-0150">Chloroplast</keyword>
<dbReference type="GO" id="GO:0009570">
    <property type="term" value="C:chloroplast stroma"/>
    <property type="evidence" value="ECO:0007669"/>
    <property type="project" value="UniProtKB-SubCell"/>
</dbReference>
<dbReference type="SUPFAM" id="SSF53474">
    <property type="entry name" value="alpha/beta-Hydrolases"/>
    <property type="match status" value="1"/>
</dbReference>
<dbReference type="Gramene" id="Kaladp0044s0080.1.v1.1">
    <property type="protein sequence ID" value="Kaladp0044s0080.1.v1.1"/>
    <property type="gene ID" value="Kaladp0044s0080.v1.1"/>
</dbReference>
<keyword evidence="7" id="KW-0809">Transit peptide</keyword>
<evidence type="ECO:0000256" key="3">
    <source>
        <dbReference type="ARBA" id="ARBA00022640"/>
    </source>
</evidence>
<keyword evidence="13" id="KW-1185">Reference proteome</keyword>
<accession>A0A7N0TTJ4</accession>
<dbReference type="GO" id="GO:0006508">
    <property type="term" value="P:proteolysis"/>
    <property type="evidence" value="ECO:0007669"/>
    <property type="project" value="UniProtKB-KW"/>
</dbReference>
<evidence type="ECO:0000313" key="13">
    <source>
        <dbReference type="Proteomes" id="UP000594263"/>
    </source>
</evidence>
<evidence type="ECO:0000256" key="10">
    <source>
        <dbReference type="ARBA" id="ARBA00073000"/>
    </source>
</evidence>
<evidence type="ECO:0000313" key="12">
    <source>
        <dbReference type="EnsemblPlants" id="Kaladp0044s0080.1.v1.1"/>
    </source>
</evidence>
<evidence type="ECO:0000256" key="5">
    <source>
        <dbReference type="ARBA" id="ARBA00022801"/>
    </source>
</evidence>
<proteinExistence type="inferred from homology"/>
<evidence type="ECO:0000259" key="11">
    <source>
        <dbReference type="Pfam" id="PF00326"/>
    </source>
</evidence>
<dbReference type="Proteomes" id="UP000594263">
    <property type="component" value="Unplaced"/>
</dbReference>
<dbReference type="InterPro" id="IPR001375">
    <property type="entry name" value="Peptidase_S9_cat"/>
</dbReference>
<evidence type="ECO:0000256" key="8">
    <source>
        <dbReference type="ARBA" id="ARBA00054431"/>
    </source>
</evidence>
<sequence>MDHIYVNAVYDNYIWIDDSTLLVSTIPTARGAPPAKPWVPPAPKIESNEQGSISQARTFQDLLKDEHDVKLFEHYATSQLMLASLDGKVQEMGPPGIYQSFESSPDGKYVILTSFHRPYSFSVPCWRFPSKVELWTCGGRLVRELCDLPLAEDMPVAFGSVRKGMRCISWRADKPSTLYWVETQDGGDARKEVSPRDIIYSQPAEPLEADAPVVLLKLDFRYSGVSWCDESLALVYEAWHRTRRSRTWVISPESRDVSPRILFDRSSEDVYSDPGRPMMLSTRAGAQVVAKVKKENDDRAYILLNGFGATPEGNVPFLDLLDIHAGTAKRVWESSRQKYYETVVALVPHQNEGDICIDQLKIIMSRESNTENTQYYVTGLSDRKASQITHFPHPYPQLKSVQKEMIRYRRKDGVQLTATLYLPPGYNPLTDGRLPCLMWSYPEEFNSRNAAGQMRESPNEFSGIGPTSPLLWLARRFVVLYNPTIPIIGEGNEDANDRFVEQLVASAEAAVQEIVRRGVADPENIAVGGHSYGAFMAANLLAHAPHLFCCGIARSGAYNRTLTPFGFQNEERTLWEAMDTYVKMSPFMSADRIEKPLLLMHGEEDNNAGTLTMQSERLYKVLKGHGAVCRLVLLPLESHCYCARESVMHVLWETDTWLQKYCI</sequence>
<feature type="domain" description="Peptidase S9 prolyl oligopeptidase catalytic" evidence="11">
    <location>
        <begin position="509"/>
        <end position="661"/>
    </location>
</feature>
<keyword evidence="4" id="KW-0645">Protease</keyword>
<dbReference type="PANTHER" id="PTHR42776:SF28">
    <property type="entry name" value="GLUTAMYL ENDOPEPTIDASE, CHLOROPLASTIC-RELATED"/>
    <property type="match status" value="1"/>
</dbReference>
<name>A0A7N0TTJ4_KALFE</name>
<dbReference type="AlphaFoldDB" id="A0A7N0TTJ4"/>
<dbReference type="Pfam" id="PF00326">
    <property type="entry name" value="Peptidase_S9"/>
    <property type="match status" value="1"/>
</dbReference>
<dbReference type="Gene3D" id="3.40.50.1820">
    <property type="entry name" value="alpha/beta hydrolase"/>
    <property type="match status" value="1"/>
</dbReference>
<organism evidence="12 13">
    <name type="scientific">Kalanchoe fedtschenkoi</name>
    <name type="common">Lavender scallops</name>
    <name type="synonym">South American air plant</name>
    <dbReference type="NCBI Taxonomy" id="63787"/>
    <lineage>
        <taxon>Eukaryota</taxon>
        <taxon>Viridiplantae</taxon>
        <taxon>Streptophyta</taxon>
        <taxon>Embryophyta</taxon>
        <taxon>Tracheophyta</taxon>
        <taxon>Spermatophyta</taxon>
        <taxon>Magnoliopsida</taxon>
        <taxon>eudicotyledons</taxon>
        <taxon>Gunneridae</taxon>
        <taxon>Pentapetalae</taxon>
        <taxon>Saxifragales</taxon>
        <taxon>Crassulaceae</taxon>
        <taxon>Kalanchoe</taxon>
    </lineage>
</organism>
<comment type="subcellular location">
    <subcellularLocation>
        <location evidence="1">Plastid</location>
        <location evidence="1">Chloroplast stroma</location>
    </subcellularLocation>
</comment>
<dbReference type="FunFam" id="3.40.50.1820:FF:000049">
    <property type="entry name" value="probable glutamyl endopeptidase, chloroplastic"/>
    <property type="match status" value="1"/>
</dbReference>
<keyword evidence="3" id="KW-0934">Plastid</keyword>
<reference evidence="12" key="1">
    <citation type="submission" date="2021-01" db="UniProtKB">
        <authorList>
            <consortium name="EnsemblPlants"/>
        </authorList>
    </citation>
    <scope>IDENTIFICATION</scope>
</reference>
<evidence type="ECO:0000256" key="1">
    <source>
        <dbReference type="ARBA" id="ARBA00004470"/>
    </source>
</evidence>
<comment type="similarity">
    <text evidence="9">Belongs to the peptidase S9D family.</text>
</comment>
<dbReference type="EnsemblPlants" id="Kaladp0044s0080.1.v1.1">
    <property type="protein sequence ID" value="Kaladp0044s0080.1.v1.1"/>
    <property type="gene ID" value="Kaladp0044s0080.v1.1"/>
</dbReference>
<dbReference type="InterPro" id="IPR029058">
    <property type="entry name" value="AB_hydrolase_fold"/>
</dbReference>
<evidence type="ECO:0000256" key="9">
    <source>
        <dbReference type="ARBA" id="ARBA00060950"/>
    </source>
</evidence>
<keyword evidence="6" id="KW-0720">Serine protease</keyword>
<evidence type="ECO:0000256" key="6">
    <source>
        <dbReference type="ARBA" id="ARBA00022825"/>
    </source>
</evidence>
<keyword evidence="5" id="KW-0378">Hydrolase</keyword>
<comment type="function">
    <text evidence="8">Serine-type protease active in vitro against the LHCII N-terminal. Cleaves its substrate on the carboxy-side of Glu residues.</text>
</comment>
<evidence type="ECO:0000256" key="2">
    <source>
        <dbReference type="ARBA" id="ARBA00022528"/>
    </source>
</evidence>
<dbReference type="SUPFAM" id="SSF82171">
    <property type="entry name" value="DPP6 N-terminal domain-like"/>
    <property type="match status" value="1"/>
</dbReference>